<evidence type="ECO:0000256" key="1">
    <source>
        <dbReference type="SAM" id="MobiDB-lite"/>
    </source>
</evidence>
<evidence type="ECO:0000313" key="5">
    <source>
        <dbReference type="EMBL" id="CAF3869239.1"/>
    </source>
</evidence>
<gene>
    <name evidence="5" type="ORF">OVN521_LOCUS7827</name>
    <name evidence="4" type="ORF">WKI299_LOCUS829</name>
</gene>
<keyword evidence="2" id="KW-0472">Membrane</keyword>
<evidence type="ECO:0000313" key="6">
    <source>
        <dbReference type="Proteomes" id="UP000663856"/>
    </source>
</evidence>
<name>A0A816LGR8_9BILA</name>
<dbReference type="Proteomes" id="UP000663866">
    <property type="component" value="Unassembled WGS sequence"/>
</dbReference>
<accession>A0A816LGR8</accession>
<sequence length="1280" mass="144388">MEPTLCFRLCDTPVIYLQSTICRCAGGGLMHYNRQNDDLCKISCTKPVDRSVNSLNTCGGSSTYSAYVEENFFTRHGHLFDYQIKFSACELWKASDVYDIEQITLPDVVARSSLNRLERCAAACLDRNITTKSIGYNEDSNKCSCIVPVRNIRPFDRNNYIQSLPSTACNLYCNNTFEGSKISLKYQCGSLNNSRIWAIYDINGTCPVDFVYILELKKCVSTKKFVYSSCDPPAASYVYDGTVTWDVFLKVIGKLELNGTTISMEFHEDVVVDRKWKCASTLSTTTAESDIELKSYLGSSSYSSSNYWSGAVRNNEYSYSGLNNWRRGSSSYTWQTIYRYVLNKGCLLEVPLTSFVGRYSHRLCTTDPVNKYSSKNSEANKTYMAFTNPQIKYCPTDWFDLNGRCYRISEEVKTIQQARSSCISVPQSRPTAASATRIWAVNSAGSAVGGSELSDTAIGNIVKYVSEWQARLGFFLLDTDPDHDEKDTDTTTTMKNFYYDEAAKLTDSNDTSLPDHGAINEFQLIDAGDNETSNNTCMIISRVIAEEEERPSIISQQKNNCTKPRHVLCDTNPLIVEKFQVNCFIKPHVLDLPALVSKTQLTHELCLSVCQELQTRLAILHMDKCYCLNGVASSVLNITTDFENFRQKTCGNPCPGNANELCGDNDTIVVFQILNSRRTQVTVRKSSEPFPLFAYDSCISLSSFNQSTIYQFKLTNKYDFHPRYCLELCAKNEQKYALINDNECFCTNRALKKADPDVEILTGQSCSQPCASNYFYTCGNKMNVTVYSMYVLQPKCQHGYLVAQNDEQCVFTHFSVKKNSLAEAQKYCEFIGGTLAKINDMVELQDILPESILYTILMQRFRLSYKFRLVNDTRYYWVDRTTDAADEKTISTRLLKQCSIIPENVNKNCIVVKSVPNNNDDDVSDERCIAESNECSKSLAMPVCVDKHLESKPTFVQPIKDADQTSVTVDVITSYVCDDQNNEYHLIDDYCYKVSAHETSWKDAQEECRRDNAMVFIPEKSVSLQYVKTLFQRQQAYTSSEFIHVGVHYDMLNRTVIESDVKNNATVSIVPDSNAIYDMCEKTFHERYAVVMASTSLTTSEKNGFKTQQIGCGYMSFGLNSIPTILCDEIPCNRTATVICQKLPTSIISSNITAKQEYVNLPRTDSVTDITSTKIVINTEPAASTDASQDDTTEKSIDYNNNNNNNNDTDTDNNSSNDTGSIGRDFAPLFLILTIVFLLLLLGAISTVYNHRNTIFRHAPRRNPNSVYSQLTSANEFDLN</sequence>
<keyword evidence="2" id="KW-0812">Transmembrane</keyword>
<dbReference type="InterPro" id="IPR016187">
    <property type="entry name" value="CTDL_fold"/>
</dbReference>
<dbReference type="SUPFAM" id="SSF56436">
    <property type="entry name" value="C-type lectin-like"/>
    <property type="match status" value="3"/>
</dbReference>
<reference evidence="4" key="1">
    <citation type="submission" date="2021-02" db="EMBL/GenBank/DDBJ databases">
        <authorList>
            <person name="Nowell W R."/>
        </authorList>
    </citation>
    <scope>NUCLEOTIDE SEQUENCE</scope>
</reference>
<keyword evidence="2" id="KW-1133">Transmembrane helix</keyword>
<comment type="caution">
    <text evidence="4">The sequence shown here is derived from an EMBL/GenBank/DDBJ whole genome shotgun (WGS) entry which is preliminary data.</text>
</comment>
<feature type="compositionally biased region" description="Low complexity" evidence="1">
    <location>
        <begin position="1200"/>
        <end position="1216"/>
    </location>
</feature>
<keyword evidence="7" id="KW-1185">Reference proteome</keyword>
<dbReference type="EMBL" id="CAJNRF010000048">
    <property type="protein sequence ID" value="CAF1932703.1"/>
    <property type="molecule type" value="Genomic_DNA"/>
</dbReference>
<organism evidence="4 6">
    <name type="scientific">Rotaria magnacalcarata</name>
    <dbReference type="NCBI Taxonomy" id="392030"/>
    <lineage>
        <taxon>Eukaryota</taxon>
        <taxon>Metazoa</taxon>
        <taxon>Spiralia</taxon>
        <taxon>Gnathifera</taxon>
        <taxon>Rotifera</taxon>
        <taxon>Eurotatoria</taxon>
        <taxon>Bdelloidea</taxon>
        <taxon>Philodinida</taxon>
        <taxon>Philodinidae</taxon>
        <taxon>Rotaria</taxon>
    </lineage>
</organism>
<proteinExistence type="predicted"/>
<feature type="domain" description="WSC" evidence="3">
    <location>
        <begin position="692"/>
        <end position="793"/>
    </location>
</feature>
<dbReference type="Pfam" id="PF01822">
    <property type="entry name" value="WSC"/>
    <property type="match status" value="1"/>
</dbReference>
<dbReference type="InterPro" id="IPR016186">
    <property type="entry name" value="C-type_lectin-like/link_sf"/>
</dbReference>
<dbReference type="AlphaFoldDB" id="A0A816LGR8"/>
<evidence type="ECO:0000313" key="7">
    <source>
        <dbReference type="Proteomes" id="UP000663866"/>
    </source>
</evidence>
<dbReference type="SMART" id="SM00321">
    <property type="entry name" value="WSC"/>
    <property type="match status" value="1"/>
</dbReference>
<feature type="transmembrane region" description="Helical" evidence="2">
    <location>
        <begin position="1226"/>
        <end position="1249"/>
    </location>
</feature>
<feature type="region of interest" description="Disordered" evidence="1">
    <location>
        <begin position="1181"/>
        <end position="1216"/>
    </location>
</feature>
<protein>
    <recommendedName>
        <fullName evidence="3">WSC domain-containing protein</fullName>
    </recommendedName>
</protein>
<dbReference type="CDD" id="cd00037">
    <property type="entry name" value="CLECT"/>
    <property type="match status" value="1"/>
</dbReference>
<dbReference type="InterPro" id="IPR002889">
    <property type="entry name" value="WSC_carb-bd"/>
</dbReference>
<dbReference type="PROSITE" id="PS51212">
    <property type="entry name" value="WSC"/>
    <property type="match status" value="2"/>
</dbReference>
<evidence type="ECO:0000259" key="3">
    <source>
        <dbReference type="PROSITE" id="PS51212"/>
    </source>
</evidence>
<dbReference type="EMBL" id="CAJOBG010000881">
    <property type="protein sequence ID" value="CAF3869239.1"/>
    <property type="molecule type" value="Genomic_DNA"/>
</dbReference>
<evidence type="ECO:0000256" key="2">
    <source>
        <dbReference type="SAM" id="Phobius"/>
    </source>
</evidence>
<evidence type="ECO:0000313" key="4">
    <source>
        <dbReference type="EMBL" id="CAF1932703.1"/>
    </source>
</evidence>
<feature type="domain" description="WSC" evidence="3">
    <location>
        <begin position="577"/>
        <end position="674"/>
    </location>
</feature>
<dbReference type="Proteomes" id="UP000663856">
    <property type="component" value="Unassembled WGS sequence"/>
</dbReference>
<dbReference type="Gene3D" id="3.10.100.10">
    <property type="entry name" value="Mannose-Binding Protein A, subunit A"/>
    <property type="match status" value="3"/>
</dbReference>